<evidence type="ECO:0000313" key="2">
    <source>
        <dbReference type="Proteomes" id="UP000276133"/>
    </source>
</evidence>
<sequence length="117" mass="13839">QSNETLFLANLNLLKFLVNERSPNHFLYYNLLYLSFSSIVEFMNISFEKLMSGPNMIRSGEIEKHLHAIYFGSGYKQSNLDITKWSGLKNDFALRIKNHYNIYILKEHKILYMLILN</sequence>
<dbReference type="Proteomes" id="UP000276133">
    <property type="component" value="Unassembled WGS sequence"/>
</dbReference>
<feature type="non-terminal residue" evidence="1">
    <location>
        <position position="1"/>
    </location>
</feature>
<comment type="caution">
    <text evidence="1">The sequence shown here is derived from an EMBL/GenBank/DDBJ whole genome shotgun (WGS) entry which is preliminary data.</text>
</comment>
<dbReference type="EMBL" id="REGN01008528">
    <property type="protein sequence ID" value="RNA03352.1"/>
    <property type="molecule type" value="Genomic_DNA"/>
</dbReference>
<dbReference type="AlphaFoldDB" id="A0A3M7PVY0"/>
<organism evidence="1 2">
    <name type="scientific">Brachionus plicatilis</name>
    <name type="common">Marine rotifer</name>
    <name type="synonym">Brachionus muelleri</name>
    <dbReference type="NCBI Taxonomy" id="10195"/>
    <lineage>
        <taxon>Eukaryota</taxon>
        <taxon>Metazoa</taxon>
        <taxon>Spiralia</taxon>
        <taxon>Gnathifera</taxon>
        <taxon>Rotifera</taxon>
        <taxon>Eurotatoria</taxon>
        <taxon>Monogononta</taxon>
        <taxon>Pseudotrocha</taxon>
        <taxon>Ploima</taxon>
        <taxon>Brachionidae</taxon>
        <taxon>Brachionus</taxon>
    </lineage>
</organism>
<protein>
    <submittedName>
        <fullName evidence="1">Uncharacterized protein</fullName>
    </submittedName>
</protein>
<name>A0A3M7PVY0_BRAPC</name>
<gene>
    <name evidence="1" type="ORF">BpHYR1_052558</name>
</gene>
<accession>A0A3M7PVY0</accession>
<keyword evidence="2" id="KW-1185">Reference proteome</keyword>
<reference evidence="1 2" key="1">
    <citation type="journal article" date="2018" name="Sci. Rep.">
        <title>Genomic signatures of local adaptation to the degree of environmental predictability in rotifers.</title>
        <authorList>
            <person name="Franch-Gras L."/>
            <person name="Hahn C."/>
            <person name="Garcia-Roger E.M."/>
            <person name="Carmona M.J."/>
            <person name="Serra M."/>
            <person name="Gomez A."/>
        </authorList>
    </citation>
    <scope>NUCLEOTIDE SEQUENCE [LARGE SCALE GENOMIC DNA]</scope>
    <source>
        <strain evidence="1">HYR1</strain>
    </source>
</reference>
<proteinExistence type="predicted"/>
<evidence type="ECO:0000313" key="1">
    <source>
        <dbReference type="EMBL" id="RNA03352.1"/>
    </source>
</evidence>